<reference evidence="3 6" key="1">
    <citation type="journal article" date="2014" name="Genome Announc.">
        <title>Complete Genome Sequence of the Model Rhizosphere Strain Azospirillum brasilense Az39, Successfully Applied in Agriculture.</title>
        <authorList>
            <person name="Rivera D."/>
            <person name="Revale S."/>
            <person name="Molina R."/>
            <person name="Gualpa J."/>
            <person name="Puente M."/>
            <person name="Maroniche G."/>
            <person name="Paris G."/>
            <person name="Baker D."/>
            <person name="Clavijo B."/>
            <person name="McLay K."/>
            <person name="Spaepen S."/>
            <person name="Perticari A."/>
            <person name="Vazquez M."/>
            <person name="Wisniewski-Dye F."/>
            <person name="Watkins C."/>
            <person name="Martinez-Abarca F."/>
            <person name="Vanderleyden J."/>
            <person name="Cassan F."/>
        </authorList>
    </citation>
    <scope>NUCLEOTIDE SEQUENCE [LARGE SCALE GENOMIC DNA]</scope>
    <source>
        <strain evidence="3 6">Az39</strain>
    </source>
</reference>
<evidence type="ECO:0000256" key="2">
    <source>
        <dbReference type="HAMAP-Rule" id="MF_00048"/>
    </source>
</evidence>
<dbReference type="RefSeq" id="WP_038530073.1">
    <property type="nucleotide sequence ID" value="NZ_CP007793.1"/>
</dbReference>
<dbReference type="KEGG" id="abq:ABAZ39_13705"/>
<dbReference type="GO" id="GO:0003676">
    <property type="term" value="F:nucleic acid binding"/>
    <property type="evidence" value="ECO:0007669"/>
    <property type="project" value="InterPro"/>
</dbReference>
<dbReference type="Proteomes" id="UP001628281">
    <property type="component" value="Unassembled WGS sequence"/>
</dbReference>
<proteinExistence type="inferred from homology"/>
<dbReference type="EMBL" id="VEWN01000006">
    <property type="protein sequence ID" value="KAA1055480.1"/>
    <property type="molecule type" value="Genomic_DNA"/>
</dbReference>
<organism evidence="3 6">
    <name type="scientific">Azospirillum argentinense</name>
    <dbReference type="NCBI Taxonomy" id="2970906"/>
    <lineage>
        <taxon>Bacteria</taxon>
        <taxon>Pseudomonadati</taxon>
        <taxon>Pseudomonadota</taxon>
        <taxon>Alphaproteobacteria</taxon>
        <taxon>Rhodospirillales</taxon>
        <taxon>Azospirillaceae</taxon>
        <taxon>Azospirillum</taxon>
    </lineage>
</organism>
<accession>A0A060DFS0</accession>
<dbReference type="Proteomes" id="UP000027186">
    <property type="component" value="Chromosome"/>
</dbReference>
<dbReference type="EMBL" id="CP007793">
    <property type="protein sequence ID" value="AIB13016.1"/>
    <property type="molecule type" value="Genomic_DNA"/>
</dbReference>
<evidence type="ECO:0000256" key="1">
    <source>
        <dbReference type="ARBA" id="ARBA00006738"/>
    </source>
</evidence>
<evidence type="ECO:0000313" key="5">
    <source>
        <dbReference type="EMBL" id="MFL7904384.1"/>
    </source>
</evidence>
<dbReference type="InterPro" id="IPR003509">
    <property type="entry name" value="UPF0102_YraN-like"/>
</dbReference>
<reference evidence="4 7" key="2">
    <citation type="submission" date="2019-07" db="EMBL/GenBank/DDBJ databases">
        <title>Genome sequencing of the stress-tolerant strain Azospirillum brasilense Az19.</title>
        <authorList>
            <person name="Maroniche G.A."/>
            <person name="Garcia J.E."/>
            <person name="Pagnussat L."/>
            <person name="Amenta M."/>
            <person name="Creus C.M."/>
        </authorList>
    </citation>
    <scope>NUCLEOTIDE SEQUENCE [LARGE SCALE GENOMIC DNA]</scope>
    <source>
        <strain evidence="4 7">Az19</strain>
    </source>
</reference>
<dbReference type="SUPFAM" id="SSF52980">
    <property type="entry name" value="Restriction endonuclease-like"/>
    <property type="match status" value="1"/>
</dbReference>
<dbReference type="InterPro" id="IPR011335">
    <property type="entry name" value="Restrct_endonuc-II-like"/>
</dbReference>
<dbReference type="NCBIfam" id="NF009151">
    <property type="entry name" value="PRK12497.1-5"/>
    <property type="match status" value="1"/>
</dbReference>
<gene>
    <name evidence="3" type="ORF">ABAZ39_13705</name>
    <name evidence="5" type="ORF">ACJ41P_24870</name>
    <name evidence="4" type="ORF">FH063_005251</name>
</gene>
<accession>A0A5B0KVF7</accession>
<dbReference type="OrthoDB" id="9812968at2"/>
<dbReference type="AlphaFoldDB" id="A0A060DFS0"/>
<evidence type="ECO:0000313" key="8">
    <source>
        <dbReference type="Proteomes" id="UP001628281"/>
    </source>
</evidence>
<evidence type="ECO:0000313" key="4">
    <source>
        <dbReference type="EMBL" id="KAA1055480.1"/>
    </source>
</evidence>
<keyword evidence="8" id="KW-1185">Reference proteome</keyword>
<protein>
    <recommendedName>
        <fullName evidence="2">UPF0102 protein ABAZ39_13705</fullName>
    </recommendedName>
</protein>
<evidence type="ECO:0000313" key="6">
    <source>
        <dbReference type="Proteomes" id="UP000027186"/>
    </source>
</evidence>
<reference evidence="5 8" key="3">
    <citation type="submission" date="2024-11" db="EMBL/GenBank/DDBJ databases">
        <title>Draft genome sequences of two bacteria associated to sugarcane roots in Colombia.</title>
        <authorList>
            <person name="Pardo-Diaz S."/>
            <person name="Masmela-Mendoza J."/>
            <person name="Delgadillo-Duran P."/>
            <person name="Bautista E.J."/>
            <person name="Rojas-Tapias D.F."/>
        </authorList>
    </citation>
    <scope>NUCLEOTIDE SEQUENCE [LARGE SCALE GENOMIC DNA]</scope>
    <source>
        <strain evidence="5 8">Ap18</strain>
    </source>
</reference>
<evidence type="ECO:0000313" key="7">
    <source>
        <dbReference type="Proteomes" id="UP000325333"/>
    </source>
</evidence>
<comment type="similarity">
    <text evidence="1 2">Belongs to the UPF0102 family.</text>
</comment>
<name>A0A060DFS0_9PROT</name>
<dbReference type="EMBL" id="JBJLSN010000047">
    <property type="protein sequence ID" value="MFL7904384.1"/>
    <property type="molecule type" value="Genomic_DNA"/>
</dbReference>
<dbReference type="Pfam" id="PF02021">
    <property type="entry name" value="UPF0102"/>
    <property type="match status" value="1"/>
</dbReference>
<dbReference type="HAMAP" id="MF_00048">
    <property type="entry name" value="UPF0102"/>
    <property type="match status" value="1"/>
</dbReference>
<dbReference type="PANTHER" id="PTHR34039:SF1">
    <property type="entry name" value="UPF0102 PROTEIN YRAN"/>
    <property type="match status" value="1"/>
</dbReference>
<dbReference type="PANTHER" id="PTHR34039">
    <property type="entry name" value="UPF0102 PROTEIN YRAN"/>
    <property type="match status" value="1"/>
</dbReference>
<sequence>MSAPDALRRRAENYGRYAEQLCRLALRLKGYRILESRLRTPMGEIDIVARRGDTLAIVEVKARGDWDTANEAVNARQRGRLARAAHAYLGANPHYAGYVLRFDVMLVTPWSWPRHVPDAWRA</sequence>
<dbReference type="Proteomes" id="UP000325333">
    <property type="component" value="Unassembled WGS sequence"/>
</dbReference>
<dbReference type="InterPro" id="IPR011856">
    <property type="entry name" value="tRNA_endonuc-like_dom_sf"/>
</dbReference>
<dbReference type="Gene3D" id="3.40.1350.10">
    <property type="match status" value="1"/>
</dbReference>
<evidence type="ECO:0000313" key="3">
    <source>
        <dbReference type="EMBL" id="AIB13016.1"/>
    </source>
</evidence>